<organism evidence="3 4">
    <name type="scientific">Azonexus fungiphilus</name>
    <dbReference type="NCBI Taxonomy" id="146940"/>
    <lineage>
        <taxon>Bacteria</taxon>
        <taxon>Pseudomonadati</taxon>
        <taxon>Pseudomonadota</taxon>
        <taxon>Betaproteobacteria</taxon>
        <taxon>Rhodocyclales</taxon>
        <taxon>Azonexaceae</taxon>
        <taxon>Azonexus</taxon>
    </lineage>
</organism>
<reference evidence="3 4" key="1">
    <citation type="submission" date="2018-10" db="EMBL/GenBank/DDBJ databases">
        <title>Genomic Encyclopedia of Type Strains, Phase IV (KMG-IV): sequencing the most valuable type-strain genomes for metagenomic binning, comparative biology and taxonomic classification.</title>
        <authorList>
            <person name="Goeker M."/>
        </authorList>
    </citation>
    <scope>NUCLEOTIDE SEQUENCE [LARGE SCALE GENOMIC DNA]</scope>
    <source>
        <strain evidence="3 4">DSM 23841</strain>
    </source>
</reference>
<feature type="domain" description="FecR protein" evidence="1">
    <location>
        <begin position="119"/>
        <end position="209"/>
    </location>
</feature>
<dbReference type="PIRSF" id="PIRSF018266">
    <property type="entry name" value="FecR"/>
    <property type="match status" value="1"/>
</dbReference>
<proteinExistence type="predicted"/>
<dbReference type="Gene3D" id="2.60.120.1440">
    <property type="match status" value="1"/>
</dbReference>
<evidence type="ECO:0000313" key="4">
    <source>
        <dbReference type="Proteomes" id="UP000270626"/>
    </source>
</evidence>
<name>A0A495VJY5_9RHOO</name>
<feature type="domain" description="FecR N-terminal" evidence="2">
    <location>
        <begin position="14"/>
        <end position="55"/>
    </location>
</feature>
<protein>
    <submittedName>
        <fullName evidence="3">FecR family protein</fullName>
    </submittedName>
</protein>
<dbReference type="InterPro" id="IPR006860">
    <property type="entry name" value="FecR"/>
</dbReference>
<evidence type="ECO:0000259" key="2">
    <source>
        <dbReference type="Pfam" id="PF16220"/>
    </source>
</evidence>
<dbReference type="Pfam" id="PF04773">
    <property type="entry name" value="FecR"/>
    <property type="match status" value="1"/>
</dbReference>
<dbReference type="PANTHER" id="PTHR30273">
    <property type="entry name" value="PERIPLASMIC SIGNAL SENSOR AND SIGMA FACTOR ACTIVATOR FECR-RELATED"/>
    <property type="match status" value="1"/>
</dbReference>
<dbReference type="RefSeq" id="WP_121459560.1">
    <property type="nucleotide sequence ID" value="NZ_RBXP01000020.1"/>
</dbReference>
<dbReference type="OrthoDB" id="1100567at2"/>
<keyword evidence="4" id="KW-1185">Reference proteome</keyword>
<evidence type="ECO:0000313" key="3">
    <source>
        <dbReference type="EMBL" id="RKT49636.1"/>
    </source>
</evidence>
<accession>A0A495VJY5</accession>
<gene>
    <name evidence="3" type="ORF">DFR40_3302</name>
</gene>
<dbReference type="InterPro" id="IPR012373">
    <property type="entry name" value="Ferrdict_sens_TM"/>
</dbReference>
<sequence length="321" mass="34155">MPSPAKRSLDPVARQAIDWIVRQGASELSDAERRAFADWRASDPRHEAALAHLERSLGAFAELPAPAATRTSLRRALAAPANPRRHLLKAALGLAGLGLGSALIAHRQQPLPGLLAGFSTATGERRSLQLADGSQVWLNARSAIDVAFSSTARHIRLVGGELIVDVATDPVRPLIVHTAEGTVSALGTRFLVRQEDGASLAAVLHASVRIDTLGGQHSVLQAGDSARFDLASIHGSPVSPATASAWEDGFVEVHDRPLGEVIAALRPYRRGFLRISPAAAALRVTGTFPLDDSERSLDALAEALPIEISRRTDLWVMIELA</sequence>
<dbReference type="PANTHER" id="PTHR30273:SF2">
    <property type="entry name" value="PROTEIN FECR"/>
    <property type="match status" value="1"/>
</dbReference>
<dbReference type="EMBL" id="RBXP01000020">
    <property type="protein sequence ID" value="RKT49636.1"/>
    <property type="molecule type" value="Genomic_DNA"/>
</dbReference>
<dbReference type="GO" id="GO:0016989">
    <property type="term" value="F:sigma factor antagonist activity"/>
    <property type="evidence" value="ECO:0007669"/>
    <property type="project" value="TreeGrafter"/>
</dbReference>
<evidence type="ECO:0000259" key="1">
    <source>
        <dbReference type="Pfam" id="PF04773"/>
    </source>
</evidence>
<comment type="caution">
    <text evidence="3">The sequence shown here is derived from an EMBL/GenBank/DDBJ whole genome shotgun (WGS) entry which is preliminary data.</text>
</comment>
<dbReference type="Proteomes" id="UP000270626">
    <property type="component" value="Unassembled WGS sequence"/>
</dbReference>
<dbReference type="AlphaFoldDB" id="A0A495VJY5"/>
<dbReference type="Pfam" id="PF16220">
    <property type="entry name" value="DUF4880"/>
    <property type="match status" value="1"/>
</dbReference>
<dbReference type="InterPro" id="IPR032623">
    <property type="entry name" value="FecR_N"/>
</dbReference>